<sequence length="54" mass="5785">MSESAGLLPTRRGKTVTVRLKRRDPDRRPRLSELLAQANALSAANRRGKGGAGA</sequence>
<dbReference type="EMBL" id="FPAB01000001">
    <property type="protein sequence ID" value="SFS34243.1"/>
    <property type="molecule type" value="Genomic_DNA"/>
</dbReference>
<evidence type="ECO:0000256" key="1">
    <source>
        <dbReference type="SAM" id="MobiDB-lite"/>
    </source>
</evidence>
<protein>
    <submittedName>
        <fullName evidence="2">Uncharacterized protein</fullName>
    </submittedName>
</protein>
<gene>
    <name evidence="2" type="ORF">SAMN05444716_101221</name>
</gene>
<feature type="compositionally biased region" description="Basic residues" evidence="1">
    <location>
        <begin position="11"/>
        <end position="22"/>
    </location>
</feature>
<accession>A0A1I6P273</accession>
<organism evidence="2 3">
    <name type="scientific">Streptomyces harbinensis</name>
    <dbReference type="NCBI Taxonomy" id="1176198"/>
    <lineage>
        <taxon>Bacteria</taxon>
        <taxon>Bacillati</taxon>
        <taxon>Actinomycetota</taxon>
        <taxon>Actinomycetes</taxon>
        <taxon>Kitasatosporales</taxon>
        <taxon>Streptomycetaceae</taxon>
        <taxon>Streptomyces</taxon>
    </lineage>
</organism>
<dbReference type="RefSeq" id="WP_019431759.1">
    <property type="nucleotide sequence ID" value="NZ_CP054938.1"/>
</dbReference>
<dbReference type="Proteomes" id="UP000198873">
    <property type="component" value="Unassembled WGS sequence"/>
</dbReference>
<keyword evidence="3" id="KW-1185">Reference proteome</keyword>
<feature type="region of interest" description="Disordered" evidence="1">
    <location>
        <begin position="1"/>
        <end position="32"/>
    </location>
</feature>
<name>A0A1I6P273_9ACTN</name>
<proteinExistence type="predicted"/>
<evidence type="ECO:0000313" key="3">
    <source>
        <dbReference type="Proteomes" id="UP000198873"/>
    </source>
</evidence>
<reference evidence="3" key="1">
    <citation type="submission" date="2016-10" db="EMBL/GenBank/DDBJ databases">
        <authorList>
            <person name="Varghese N."/>
            <person name="Submissions S."/>
        </authorList>
    </citation>
    <scope>NUCLEOTIDE SEQUENCE [LARGE SCALE GENOMIC DNA]</scope>
    <source>
        <strain evidence="3">CGMCC 4.7047</strain>
    </source>
</reference>
<evidence type="ECO:0000313" key="2">
    <source>
        <dbReference type="EMBL" id="SFS34243.1"/>
    </source>
</evidence>
<dbReference type="STRING" id="1176198.SAMN05444716_101221"/>
<dbReference type="AlphaFoldDB" id="A0A1I6P273"/>